<organism evidence="8 9">
    <name type="scientific">Luteolibacter algae</name>
    <dbReference type="NCBI Taxonomy" id="454151"/>
    <lineage>
        <taxon>Bacteria</taxon>
        <taxon>Pseudomonadati</taxon>
        <taxon>Verrucomicrobiota</taxon>
        <taxon>Verrucomicrobiia</taxon>
        <taxon>Verrucomicrobiales</taxon>
        <taxon>Verrucomicrobiaceae</taxon>
        <taxon>Luteolibacter</taxon>
    </lineage>
</organism>
<reference evidence="9" key="1">
    <citation type="journal article" date="2019" name="Int. J. Syst. Evol. Microbiol.">
        <title>The Global Catalogue of Microorganisms (GCM) 10K type strain sequencing project: providing services to taxonomists for standard genome sequencing and annotation.</title>
        <authorList>
            <consortium name="The Broad Institute Genomics Platform"/>
            <consortium name="The Broad Institute Genome Sequencing Center for Infectious Disease"/>
            <person name="Wu L."/>
            <person name="Ma J."/>
        </authorList>
    </citation>
    <scope>NUCLEOTIDE SEQUENCE [LARGE SCALE GENOMIC DNA]</scope>
    <source>
        <strain evidence="9">CGMCC 4.7106</strain>
    </source>
</reference>
<keyword evidence="9" id="KW-1185">Reference proteome</keyword>
<sequence length="156" mass="17083">MKKFFFDCGTRDSTASLGILFLRVCTGLMLLIGHGLGKIQNFEMMKEKFPVPDFFPLRHMSPFFSLISTIGVEVGCAGLIVLGIATRPAAFILAFTMTVAAFNIHNSDPWFMGPGVEGAKELALLYLIPSVAILLTGAGAYSADASIYKEGRRRRW</sequence>
<gene>
    <name evidence="8" type="ORF">ACFSSA_01690</name>
</gene>
<keyword evidence="6 7" id="KW-0472">Membrane</keyword>
<feature type="transmembrane region" description="Helical" evidence="7">
    <location>
        <begin position="20"/>
        <end position="40"/>
    </location>
</feature>
<evidence type="ECO:0000313" key="9">
    <source>
        <dbReference type="Proteomes" id="UP001597375"/>
    </source>
</evidence>
<dbReference type="PANTHER" id="PTHR33452">
    <property type="entry name" value="OXIDOREDUCTASE CATD-RELATED"/>
    <property type="match status" value="1"/>
</dbReference>
<evidence type="ECO:0000256" key="7">
    <source>
        <dbReference type="SAM" id="Phobius"/>
    </source>
</evidence>
<dbReference type="RefSeq" id="WP_386818034.1">
    <property type="nucleotide sequence ID" value="NZ_JBHUIT010000002.1"/>
</dbReference>
<comment type="subcellular location">
    <subcellularLocation>
        <location evidence="1">Cell membrane</location>
        <topology evidence="1">Multi-pass membrane protein</topology>
    </subcellularLocation>
</comment>
<evidence type="ECO:0000256" key="3">
    <source>
        <dbReference type="ARBA" id="ARBA00022475"/>
    </source>
</evidence>
<evidence type="ECO:0000256" key="2">
    <source>
        <dbReference type="ARBA" id="ARBA00006679"/>
    </source>
</evidence>
<accession>A0ABW5D4F7</accession>
<dbReference type="PANTHER" id="PTHR33452:SF1">
    <property type="entry name" value="INNER MEMBRANE PROTEIN YPHA-RELATED"/>
    <property type="match status" value="1"/>
</dbReference>
<keyword evidence="5 7" id="KW-1133">Transmembrane helix</keyword>
<comment type="similarity">
    <text evidence="2">Belongs to the DoxX family.</text>
</comment>
<feature type="transmembrane region" description="Helical" evidence="7">
    <location>
        <begin position="125"/>
        <end position="148"/>
    </location>
</feature>
<protein>
    <submittedName>
        <fullName evidence="8">DoxX family protein</fullName>
    </submittedName>
</protein>
<keyword evidence="3" id="KW-1003">Cell membrane</keyword>
<evidence type="ECO:0000256" key="5">
    <source>
        <dbReference type="ARBA" id="ARBA00022989"/>
    </source>
</evidence>
<dbReference type="InterPro" id="IPR051907">
    <property type="entry name" value="DoxX-like_oxidoreductase"/>
</dbReference>
<evidence type="ECO:0000256" key="1">
    <source>
        <dbReference type="ARBA" id="ARBA00004651"/>
    </source>
</evidence>
<dbReference type="EMBL" id="JBHUIT010000002">
    <property type="protein sequence ID" value="MFD2255375.1"/>
    <property type="molecule type" value="Genomic_DNA"/>
</dbReference>
<comment type="caution">
    <text evidence="8">The sequence shown here is derived from an EMBL/GenBank/DDBJ whole genome shotgun (WGS) entry which is preliminary data.</text>
</comment>
<feature type="transmembrane region" description="Helical" evidence="7">
    <location>
        <begin position="89"/>
        <end position="105"/>
    </location>
</feature>
<keyword evidence="4 7" id="KW-0812">Transmembrane</keyword>
<evidence type="ECO:0000313" key="8">
    <source>
        <dbReference type="EMBL" id="MFD2255375.1"/>
    </source>
</evidence>
<dbReference type="InterPro" id="IPR032808">
    <property type="entry name" value="DoxX"/>
</dbReference>
<dbReference type="Pfam" id="PF07681">
    <property type="entry name" value="DoxX"/>
    <property type="match status" value="1"/>
</dbReference>
<dbReference type="Proteomes" id="UP001597375">
    <property type="component" value="Unassembled WGS sequence"/>
</dbReference>
<name>A0ABW5D4F7_9BACT</name>
<evidence type="ECO:0000256" key="4">
    <source>
        <dbReference type="ARBA" id="ARBA00022692"/>
    </source>
</evidence>
<evidence type="ECO:0000256" key="6">
    <source>
        <dbReference type="ARBA" id="ARBA00023136"/>
    </source>
</evidence>
<proteinExistence type="inferred from homology"/>
<feature type="transmembrane region" description="Helical" evidence="7">
    <location>
        <begin position="60"/>
        <end position="82"/>
    </location>
</feature>